<keyword evidence="2" id="KW-0548">Nucleotidyltransferase</keyword>
<dbReference type="InterPro" id="IPR012337">
    <property type="entry name" value="RNaseH-like_sf"/>
</dbReference>
<evidence type="ECO:0000256" key="2">
    <source>
        <dbReference type="ARBA" id="ARBA00022695"/>
    </source>
</evidence>
<dbReference type="InterPro" id="IPR050951">
    <property type="entry name" value="Retrovirus_Pol_polyprotein"/>
</dbReference>
<dbReference type="GO" id="GO:0004519">
    <property type="term" value="F:endonuclease activity"/>
    <property type="evidence" value="ECO:0007669"/>
    <property type="project" value="UniProtKB-KW"/>
</dbReference>
<feature type="non-terminal residue" evidence="9">
    <location>
        <position position="1"/>
    </location>
</feature>
<evidence type="ECO:0000256" key="6">
    <source>
        <dbReference type="ARBA" id="ARBA00022918"/>
    </source>
</evidence>
<feature type="domain" description="Integrase catalytic" evidence="8">
    <location>
        <begin position="1244"/>
        <end position="1368"/>
    </location>
</feature>
<evidence type="ECO:0000256" key="7">
    <source>
        <dbReference type="SAM" id="MobiDB-lite"/>
    </source>
</evidence>
<dbReference type="GO" id="GO:0015074">
    <property type="term" value="P:DNA integration"/>
    <property type="evidence" value="ECO:0007669"/>
    <property type="project" value="InterPro"/>
</dbReference>
<dbReference type="SUPFAM" id="SSF56672">
    <property type="entry name" value="DNA/RNA polymerases"/>
    <property type="match status" value="1"/>
</dbReference>
<dbReference type="GO" id="GO:0016787">
    <property type="term" value="F:hydrolase activity"/>
    <property type="evidence" value="ECO:0007669"/>
    <property type="project" value="UniProtKB-KW"/>
</dbReference>
<accession>A0A6L2MWL0</accession>
<dbReference type="CDD" id="cd00303">
    <property type="entry name" value="retropepsin_like"/>
    <property type="match status" value="1"/>
</dbReference>
<sequence length="1479" mass="167477">RTNRRRIPNIVEPEIHTIEEIVSMADRTMEELLQAPKEGYGEAIVIPEILSENFEIKTNLLQEAWDRFKEMLRACPHHRFSKLTQIDTFYNGLTEQDQDSLNAASGGNLLNKTSREALKIIENKSKVHYSRSKSIVSRVNTNCRDNVSKTDDIIDKLADQILNLVEIINKQVIAPAKAVEKTCVTCGGAHSYYDCIATDSNQPSVCAATGSYNQVSLPNRASHQIPPPGFDPVQNNPNGYNQVQGNYFNRENNFNQENNFNRGNNFKNNQGYRAQMNNAPNFQNQGFQNQPFSVPNNQIQKRVPNEFSTYMKSNEIMIKRIQNQINVLRGDFNKQEENLRKNLNNDMRSILGSFFQNQPSTSGTLPSNIVPNPKGEIKTVTTRSGLAYEGPSIPTNSPLEKVDEQNTEEILDKEHSNCPGSTAQVQPPVVPISIPEPDVPRTQPKTTIPYPFADALLLMPKFASTLKSLLANKDKLFELAKVPLNKKCSVMLLKKLPEKLGDPGKFLIPCDFPGVEVCHALADLGGSINLMSLSIWKKLSLPELTPTRMTLELADRSITCPKGVAEDVFVKVGKFHFLTDFVVVDFEVDPRVSLILGRSFLRIGRALIDVYGEEITLKVNEESVTFNLNQTMRYSSTYDDNYVNRVDVIDIACEEFVQDVLDFQYNPKSSNPTLVSDSLISESDPSKEPVVKSSSPTLTPFGESDFFLEEIEDFLNDDSIPTRIENYVYDPEGDILFLEKLLNEDPFQLPPMDLKLAKESKAKSSVEEPLELELKELPSHLDTLRFASKLVAFCFKARCVLLQDILRFAQDPCVLSQDSCVLSHGGTAFCLLLKTLSAIWWKEFLAKIFFDTNIDLKDVEKEALINVLKSHKRAIAWKISDTKGIDPRFCTHMILIEDDYKPAVQSQRRVNPKIHDVIKKEVIKLLDVGMIYPISDSPWVSPIHCVPKKGGMTVVANENNELIPKRLVTGYFQIPIDPQDQEKTTFTCPYRTFAYRRMPFGLCNAPGTFQREGIVLGHKISKSGIEVDRAKVDVIAKLPHPTTVKGVRSFLGHAESPILVVPDWNLPFELLCDASDFAIDAVLGQRNTKHFQPIHYARKTMTEAQIHYTTTEKEILVVVYAFEMFRPYLVLSKSIVYTDCSALKYLLNKQDAKTRLLQWVILLQEFDIIILDKKGSENLAADHLSRLENPHKGAHGANLTAKKVFDAGFFWPSIYRDAHDMIKTCDTCQRQGTISQRDETPQNTIQVEAKALPTNDARVVVKFLTSLFSRFGIPRAITSDRGTYFCNDQFTRVMIKYVVTHRLAIAYHPQTSGQVEVSNRGLKRILERTVGENHASWSDKLNDALWAFHIAYKTLIGCTPYKLLQLNELSELRDQAYENFVIYKERTKKLHDSKIKNRIFNVGDQVLLFNSRLKIFSGKLKTRWSGPFTITQVFPYGTIEFSQPNGPNFKVNGHRVKHYFGGDIPSNVALDLHTFPMDN</sequence>
<evidence type="ECO:0000256" key="4">
    <source>
        <dbReference type="ARBA" id="ARBA00022759"/>
    </source>
</evidence>
<dbReference type="InterPro" id="IPR043502">
    <property type="entry name" value="DNA/RNA_pol_sf"/>
</dbReference>
<reference evidence="9" key="1">
    <citation type="journal article" date="2019" name="Sci. Rep.">
        <title>Draft genome of Tanacetum cinerariifolium, the natural source of mosquito coil.</title>
        <authorList>
            <person name="Yamashiro T."/>
            <person name="Shiraishi A."/>
            <person name="Satake H."/>
            <person name="Nakayama K."/>
        </authorList>
    </citation>
    <scope>NUCLEOTIDE SEQUENCE</scope>
</reference>
<dbReference type="SUPFAM" id="SSF53098">
    <property type="entry name" value="Ribonuclease H-like"/>
    <property type="match status" value="1"/>
</dbReference>
<organism evidence="9">
    <name type="scientific">Tanacetum cinerariifolium</name>
    <name type="common">Dalmatian daisy</name>
    <name type="synonym">Chrysanthemum cinerariifolium</name>
    <dbReference type="NCBI Taxonomy" id="118510"/>
    <lineage>
        <taxon>Eukaryota</taxon>
        <taxon>Viridiplantae</taxon>
        <taxon>Streptophyta</taxon>
        <taxon>Embryophyta</taxon>
        <taxon>Tracheophyta</taxon>
        <taxon>Spermatophyta</taxon>
        <taxon>Magnoliopsida</taxon>
        <taxon>eudicotyledons</taxon>
        <taxon>Gunneridae</taxon>
        <taxon>Pentapetalae</taxon>
        <taxon>asterids</taxon>
        <taxon>campanulids</taxon>
        <taxon>Asterales</taxon>
        <taxon>Asteraceae</taxon>
        <taxon>Asteroideae</taxon>
        <taxon>Anthemideae</taxon>
        <taxon>Anthemidinae</taxon>
        <taxon>Tanacetum</taxon>
    </lineage>
</organism>
<dbReference type="InterPro" id="IPR001584">
    <property type="entry name" value="Integrase_cat-core"/>
</dbReference>
<keyword evidence="4" id="KW-0255">Endonuclease</keyword>
<dbReference type="Pfam" id="PF17917">
    <property type="entry name" value="RT_RNaseH"/>
    <property type="match status" value="1"/>
</dbReference>
<dbReference type="PANTHER" id="PTHR37984:SF5">
    <property type="entry name" value="PROTEIN NYNRIN-LIKE"/>
    <property type="match status" value="1"/>
</dbReference>
<dbReference type="InterPro" id="IPR036397">
    <property type="entry name" value="RNaseH_sf"/>
</dbReference>
<dbReference type="CDD" id="cd09274">
    <property type="entry name" value="RNase_HI_RT_Ty3"/>
    <property type="match status" value="1"/>
</dbReference>
<evidence type="ECO:0000313" key="9">
    <source>
        <dbReference type="EMBL" id="GEU76684.1"/>
    </source>
</evidence>
<evidence type="ECO:0000259" key="8">
    <source>
        <dbReference type="PROSITE" id="PS50994"/>
    </source>
</evidence>
<keyword evidence="6 9" id="KW-0695">RNA-directed DNA polymerase</keyword>
<evidence type="ECO:0000256" key="3">
    <source>
        <dbReference type="ARBA" id="ARBA00022722"/>
    </source>
</evidence>
<evidence type="ECO:0000256" key="1">
    <source>
        <dbReference type="ARBA" id="ARBA00022679"/>
    </source>
</evidence>
<dbReference type="GO" id="GO:0003676">
    <property type="term" value="F:nucleic acid binding"/>
    <property type="evidence" value="ECO:0007669"/>
    <property type="project" value="InterPro"/>
</dbReference>
<dbReference type="Gene3D" id="1.10.340.70">
    <property type="match status" value="1"/>
</dbReference>
<name>A0A6L2MWL0_TANCI</name>
<dbReference type="Gene3D" id="3.10.10.10">
    <property type="entry name" value="HIV Type 1 Reverse Transcriptase, subunit A, domain 1"/>
    <property type="match status" value="1"/>
</dbReference>
<dbReference type="InterPro" id="IPR041373">
    <property type="entry name" value="RT_RNaseH"/>
</dbReference>
<evidence type="ECO:0000256" key="5">
    <source>
        <dbReference type="ARBA" id="ARBA00022801"/>
    </source>
</evidence>
<dbReference type="InterPro" id="IPR021109">
    <property type="entry name" value="Peptidase_aspartic_dom_sf"/>
</dbReference>
<keyword evidence="3" id="KW-0540">Nuclease</keyword>
<feature type="region of interest" description="Disordered" evidence="7">
    <location>
        <begin position="673"/>
        <end position="696"/>
    </location>
</feature>
<dbReference type="PROSITE" id="PS50994">
    <property type="entry name" value="INTEGRASE"/>
    <property type="match status" value="1"/>
</dbReference>
<protein>
    <submittedName>
        <fullName evidence="9">Reverse transcriptase domain-containing protein</fullName>
    </submittedName>
</protein>
<proteinExistence type="predicted"/>
<comment type="caution">
    <text evidence="9">The sequence shown here is derived from an EMBL/GenBank/DDBJ whole genome shotgun (WGS) entry which is preliminary data.</text>
</comment>
<dbReference type="GO" id="GO:0003964">
    <property type="term" value="F:RNA-directed DNA polymerase activity"/>
    <property type="evidence" value="ECO:0007669"/>
    <property type="project" value="UniProtKB-KW"/>
</dbReference>
<keyword evidence="1" id="KW-0808">Transferase</keyword>
<dbReference type="PANTHER" id="PTHR37984">
    <property type="entry name" value="PROTEIN CBG26694"/>
    <property type="match status" value="1"/>
</dbReference>
<dbReference type="Gene3D" id="2.40.70.10">
    <property type="entry name" value="Acid Proteases"/>
    <property type="match status" value="1"/>
</dbReference>
<gene>
    <name evidence="9" type="ORF">Tci_048662</name>
</gene>
<dbReference type="EMBL" id="BKCJ010007327">
    <property type="protein sequence ID" value="GEU76684.1"/>
    <property type="molecule type" value="Genomic_DNA"/>
</dbReference>
<dbReference type="Gene3D" id="3.30.420.10">
    <property type="entry name" value="Ribonuclease H-like superfamily/Ribonuclease H"/>
    <property type="match status" value="1"/>
</dbReference>
<keyword evidence="5" id="KW-0378">Hydrolase</keyword>